<evidence type="ECO:0000313" key="3">
    <source>
        <dbReference type="EMBL" id="GAA1735852.1"/>
    </source>
</evidence>
<feature type="transmembrane region" description="Helical" evidence="1">
    <location>
        <begin position="101"/>
        <end position="121"/>
    </location>
</feature>
<sequence>MSTSPTGTPVPAAGPSAPAQVDPRGLRFGAAVTSVVLAAALLTVSPAREVALVLVGVQTVVFAIGAFLGVRHSPYGRVFARFVRPRLGAPDELEDARPPQFAQAVGLGFAVVALVALAAGAPVVALVALAFALVAALLNAVVGFCLGCEIYLLARRASTRPA</sequence>
<evidence type="ECO:0000259" key="2">
    <source>
        <dbReference type="Pfam" id="PF14340"/>
    </source>
</evidence>
<name>A0ABP4VV51_9ACTN</name>
<keyword evidence="1" id="KW-0812">Transmembrane</keyword>
<reference evidence="4" key="1">
    <citation type="journal article" date="2019" name="Int. J. Syst. Evol. Microbiol.">
        <title>The Global Catalogue of Microorganisms (GCM) 10K type strain sequencing project: providing services to taxonomists for standard genome sequencing and annotation.</title>
        <authorList>
            <consortium name="The Broad Institute Genomics Platform"/>
            <consortium name="The Broad Institute Genome Sequencing Center for Infectious Disease"/>
            <person name="Wu L."/>
            <person name="Ma J."/>
        </authorList>
    </citation>
    <scope>NUCLEOTIDE SEQUENCE [LARGE SCALE GENOMIC DNA]</scope>
    <source>
        <strain evidence="4">JCM 13518</strain>
    </source>
</reference>
<comment type="caution">
    <text evidence="3">The sequence shown here is derived from an EMBL/GenBank/DDBJ whole genome shotgun (WGS) entry which is preliminary data.</text>
</comment>
<feature type="transmembrane region" description="Helical" evidence="1">
    <location>
        <begin position="127"/>
        <end position="154"/>
    </location>
</feature>
<dbReference type="Proteomes" id="UP001501057">
    <property type="component" value="Unassembled WGS sequence"/>
</dbReference>
<keyword evidence="1" id="KW-0472">Membrane</keyword>
<feature type="domain" description="DUF4395" evidence="2">
    <location>
        <begin position="21"/>
        <end position="156"/>
    </location>
</feature>
<dbReference type="RefSeq" id="WP_344199605.1">
    <property type="nucleotide sequence ID" value="NZ_BAAAME010000003.1"/>
</dbReference>
<keyword evidence="1" id="KW-1133">Transmembrane helix</keyword>
<dbReference type="InterPro" id="IPR025508">
    <property type="entry name" value="DUF4395"/>
</dbReference>
<feature type="transmembrane region" description="Helical" evidence="1">
    <location>
        <begin position="50"/>
        <end position="70"/>
    </location>
</feature>
<accession>A0ABP4VV51</accession>
<dbReference type="Pfam" id="PF14340">
    <property type="entry name" value="DUF4395"/>
    <property type="match status" value="1"/>
</dbReference>
<keyword evidence="4" id="KW-1185">Reference proteome</keyword>
<organism evidence="3 4">
    <name type="scientific">Aeromicrobium alkaliterrae</name>
    <dbReference type="NCBI Taxonomy" id="302168"/>
    <lineage>
        <taxon>Bacteria</taxon>
        <taxon>Bacillati</taxon>
        <taxon>Actinomycetota</taxon>
        <taxon>Actinomycetes</taxon>
        <taxon>Propionibacteriales</taxon>
        <taxon>Nocardioidaceae</taxon>
        <taxon>Aeromicrobium</taxon>
    </lineage>
</organism>
<dbReference type="EMBL" id="BAAAME010000003">
    <property type="protein sequence ID" value="GAA1735852.1"/>
    <property type="molecule type" value="Genomic_DNA"/>
</dbReference>
<evidence type="ECO:0000313" key="4">
    <source>
        <dbReference type="Proteomes" id="UP001501057"/>
    </source>
</evidence>
<gene>
    <name evidence="3" type="ORF">GCM10009710_15350</name>
</gene>
<protein>
    <submittedName>
        <fullName evidence="3">DUF4395 domain-containing protein</fullName>
    </submittedName>
</protein>
<evidence type="ECO:0000256" key="1">
    <source>
        <dbReference type="SAM" id="Phobius"/>
    </source>
</evidence>
<proteinExistence type="predicted"/>